<dbReference type="GO" id="GO:0005737">
    <property type="term" value="C:cytoplasm"/>
    <property type="evidence" value="ECO:0007669"/>
    <property type="project" value="UniProtKB-SubCell"/>
</dbReference>
<feature type="domain" description="Nudix hydrolase" evidence="26">
    <location>
        <begin position="3"/>
        <end position="132"/>
    </location>
</feature>
<evidence type="ECO:0000256" key="25">
    <source>
        <dbReference type="RuleBase" id="RU003476"/>
    </source>
</evidence>
<keyword evidence="9" id="KW-0694">RNA-binding</keyword>
<dbReference type="EMBL" id="MHLI01000015">
    <property type="protein sequence ID" value="OGZ05155.1"/>
    <property type="molecule type" value="Genomic_DNA"/>
</dbReference>
<dbReference type="GO" id="GO:0008413">
    <property type="term" value="F:8-oxo-7,8-dihydroguanosine triphosphate pyrophosphatase activity"/>
    <property type="evidence" value="ECO:0007669"/>
    <property type="project" value="InterPro"/>
</dbReference>
<dbReference type="PRINTS" id="PR01403">
    <property type="entry name" value="8OXTPHPHTASE"/>
</dbReference>
<comment type="function">
    <text evidence="24">Oxidized purine nucleoside triphosphate hydrolase which is a prominent sanitizer of the oxidized nucleotide pool. Catalyzes the hydrolysis of 2-oxo-dATP (2-hydroxy-dATP) into 2-oxo-dAMP. Also has a significant hydrolase activity toward 2-oxo-ATP, 8-oxo-dGTP and 8-oxo-dATP. Through the hydrolysis of oxidized purine nucleoside triphosphates, prevents their incorporation into DNA and the subsequent transversions A:T to C:G and G:C to T:A. Also catalyzes the hydrolysis of methylated purine nucleoside triphosphate preventing their integration into DNA. Through this antimutagenic activity protects cells from oxidative stress.</text>
</comment>
<evidence type="ECO:0000256" key="10">
    <source>
        <dbReference type="ARBA" id="ARBA00024448"/>
    </source>
</evidence>
<comment type="cofactor">
    <cofactor evidence="1">
        <name>Mg(2+)</name>
        <dbReference type="ChEBI" id="CHEBI:18420"/>
    </cofactor>
</comment>
<evidence type="ECO:0000256" key="11">
    <source>
        <dbReference type="ARBA" id="ARBA00024459"/>
    </source>
</evidence>
<evidence type="ECO:0000256" key="20">
    <source>
        <dbReference type="ARBA" id="ARBA00032071"/>
    </source>
</evidence>
<evidence type="ECO:0000256" key="18">
    <source>
        <dbReference type="ARBA" id="ARBA00030682"/>
    </source>
</evidence>
<accession>A0A1G2CUW4</accession>
<evidence type="ECO:0000313" key="27">
    <source>
        <dbReference type="EMBL" id="OGZ05155.1"/>
    </source>
</evidence>
<evidence type="ECO:0000256" key="7">
    <source>
        <dbReference type="ARBA" id="ARBA00022801"/>
    </source>
</evidence>
<dbReference type="InterPro" id="IPR020476">
    <property type="entry name" value="Nudix_hydrolase"/>
</dbReference>
<keyword evidence="8" id="KW-0460">Magnesium</keyword>
<evidence type="ECO:0000256" key="23">
    <source>
        <dbReference type="ARBA" id="ARBA00049032"/>
    </source>
</evidence>
<comment type="catalytic activity">
    <reaction evidence="12">
        <text>8-oxo-dGTP + H2O = 8-oxo-dGMP + diphosphate + H(+)</text>
        <dbReference type="Rhea" id="RHEA:31575"/>
        <dbReference type="ChEBI" id="CHEBI:15377"/>
        <dbReference type="ChEBI" id="CHEBI:15378"/>
        <dbReference type="ChEBI" id="CHEBI:33019"/>
        <dbReference type="ChEBI" id="CHEBI:63224"/>
        <dbReference type="ChEBI" id="CHEBI:77896"/>
    </reaction>
    <physiologicalReaction direction="left-to-right" evidence="12">
        <dbReference type="Rhea" id="RHEA:31576"/>
    </physiologicalReaction>
</comment>
<organism evidence="27 28">
    <name type="scientific">Candidatus Lloydbacteria bacterium RIFCSPHIGHO2_01_FULL_49_22</name>
    <dbReference type="NCBI Taxonomy" id="1798658"/>
    <lineage>
        <taxon>Bacteria</taxon>
        <taxon>Candidatus Lloydiibacteriota</taxon>
    </lineage>
</organism>
<dbReference type="GO" id="GO:0042262">
    <property type="term" value="P:DNA protection"/>
    <property type="evidence" value="ECO:0007669"/>
    <property type="project" value="InterPro"/>
</dbReference>
<dbReference type="EC" id="3.6.1.56" evidence="14"/>
<dbReference type="PROSITE" id="PS51462">
    <property type="entry name" value="NUDIX"/>
    <property type="match status" value="1"/>
</dbReference>
<evidence type="ECO:0000256" key="6">
    <source>
        <dbReference type="ARBA" id="ARBA00022723"/>
    </source>
</evidence>
<evidence type="ECO:0000256" key="15">
    <source>
        <dbReference type="ARBA" id="ARBA00026218"/>
    </source>
</evidence>
<dbReference type="CDD" id="cd03427">
    <property type="entry name" value="NUDIX_MTH1_Nudt1"/>
    <property type="match status" value="1"/>
</dbReference>
<evidence type="ECO:0000256" key="12">
    <source>
        <dbReference type="ARBA" id="ARBA00024486"/>
    </source>
</evidence>
<comment type="caution">
    <text evidence="27">The sequence shown here is derived from an EMBL/GenBank/DDBJ whole genome shotgun (WGS) entry which is preliminary data.</text>
</comment>
<evidence type="ECO:0000256" key="3">
    <source>
        <dbReference type="ARBA" id="ARBA00005582"/>
    </source>
</evidence>
<evidence type="ECO:0000256" key="5">
    <source>
        <dbReference type="ARBA" id="ARBA00022490"/>
    </source>
</evidence>
<comment type="similarity">
    <text evidence="3 25">Belongs to the Nudix hydrolase family.</text>
</comment>
<dbReference type="PRINTS" id="PR00502">
    <property type="entry name" value="NUDIXFAMILY"/>
</dbReference>
<evidence type="ECO:0000256" key="9">
    <source>
        <dbReference type="ARBA" id="ARBA00022884"/>
    </source>
</evidence>
<dbReference type="Proteomes" id="UP000177122">
    <property type="component" value="Unassembled WGS sequence"/>
</dbReference>
<gene>
    <name evidence="27" type="ORF">A2845_02440</name>
</gene>
<evidence type="ECO:0000256" key="1">
    <source>
        <dbReference type="ARBA" id="ARBA00001946"/>
    </source>
</evidence>
<evidence type="ECO:0000256" key="8">
    <source>
        <dbReference type="ARBA" id="ARBA00022842"/>
    </source>
</evidence>
<dbReference type="InterPro" id="IPR015797">
    <property type="entry name" value="NUDIX_hydrolase-like_dom_sf"/>
</dbReference>
<dbReference type="GO" id="GO:0046872">
    <property type="term" value="F:metal ion binding"/>
    <property type="evidence" value="ECO:0007669"/>
    <property type="project" value="UniProtKB-KW"/>
</dbReference>
<evidence type="ECO:0000256" key="14">
    <source>
        <dbReference type="ARBA" id="ARBA00026103"/>
    </source>
</evidence>
<comment type="catalytic activity">
    <reaction evidence="21">
        <text>N(6)-methyl-ATP + H2O = N(6)-methyl-AMP + diphosphate + H(+)</text>
        <dbReference type="Rhea" id="RHEA:67608"/>
        <dbReference type="ChEBI" id="CHEBI:15377"/>
        <dbReference type="ChEBI" id="CHEBI:15378"/>
        <dbReference type="ChEBI" id="CHEBI:33019"/>
        <dbReference type="ChEBI" id="CHEBI:144842"/>
        <dbReference type="ChEBI" id="CHEBI:172873"/>
    </reaction>
    <physiologicalReaction direction="left-to-right" evidence="21">
        <dbReference type="Rhea" id="RHEA:67609"/>
    </physiologicalReaction>
</comment>
<evidence type="ECO:0000256" key="4">
    <source>
        <dbReference type="ARBA" id="ARBA00011245"/>
    </source>
</evidence>
<comment type="catalytic activity">
    <reaction evidence="10">
        <text>8-oxo-dATP + H2O = 8-oxo-dAMP + diphosphate + H(+)</text>
        <dbReference type="Rhea" id="RHEA:65396"/>
        <dbReference type="ChEBI" id="CHEBI:15377"/>
        <dbReference type="ChEBI" id="CHEBI:15378"/>
        <dbReference type="ChEBI" id="CHEBI:33019"/>
        <dbReference type="ChEBI" id="CHEBI:71361"/>
        <dbReference type="ChEBI" id="CHEBI:172871"/>
    </reaction>
    <physiologicalReaction direction="left-to-right" evidence="10">
        <dbReference type="Rhea" id="RHEA:65397"/>
    </physiologicalReaction>
</comment>
<keyword evidence="6" id="KW-0479">Metal-binding</keyword>
<proteinExistence type="inferred from homology"/>
<comment type="catalytic activity">
    <reaction evidence="11">
        <text>2-oxo-dATP + H2O = 2-oxo-dAMP + diphosphate + H(+)</text>
        <dbReference type="Rhea" id="RHEA:31583"/>
        <dbReference type="ChEBI" id="CHEBI:15377"/>
        <dbReference type="ChEBI" id="CHEBI:15378"/>
        <dbReference type="ChEBI" id="CHEBI:33019"/>
        <dbReference type="ChEBI" id="CHEBI:63212"/>
        <dbReference type="ChEBI" id="CHEBI:77897"/>
        <dbReference type="EC" id="3.6.1.56"/>
    </reaction>
    <physiologicalReaction direction="left-to-right" evidence="11">
        <dbReference type="Rhea" id="RHEA:31584"/>
    </physiologicalReaction>
</comment>
<evidence type="ECO:0000313" key="28">
    <source>
        <dbReference type="Proteomes" id="UP000177122"/>
    </source>
</evidence>
<keyword evidence="7 25" id="KW-0378">Hydrolase</keyword>
<reference evidence="27 28" key="1">
    <citation type="journal article" date="2016" name="Nat. Commun.">
        <title>Thousands of microbial genomes shed light on interconnected biogeochemical processes in an aquifer system.</title>
        <authorList>
            <person name="Anantharaman K."/>
            <person name="Brown C.T."/>
            <person name="Hug L.A."/>
            <person name="Sharon I."/>
            <person name="Castelle C.J."/>
            <person name="Probst A.J."/>
            <person name="Thomas B.C."/>
            <person name="Singh A."/>
            <person name="Wilkins M.J."/>
            <person name="Karaoz U."/>
            <person name="Brodie E.L."/>
            <person name="Williams K.H."/>
            <person name="Hubbard S.S."/>
            <person name="Banfield J.F."/>
        </authorList>
    </citation>
    <scope>NUCLEOTIDE SEQUENCE [LARGE SCALE GENOMIC DNA]</scope>
</reference>
<comment type="subunit">
    <text evidence="4">Monomer.</text>
</comment>
<evidence type="ECO:0000256" key="19">
    <source>
        <dbReference type="ARBA" id="ARBA00031927"/>
    </source>
</evidence>
<comment type="catalytic activity">
    <reaction evidence="23">
        <text>N(6)-methyl-dATP + H2O = N(6)-methyl-dAMP + diphosphate + H(+)</text>
        <dbReference type="Rhea" id="RHEA:67604"/>
        <dbReference type="ChEBI" id="CHEBI:15377"/>
        <dbReference type="ChEBI" id="CHEBI:15378"/>
        <dbReference type="ChEBI" id="CHEBI:33019"/>
        <dbReference type="ChEBI" id="CHEBI:169976"/>
        <dbReference type="ChEBI" id="CHEBI:172872"/>
    </reaction>
    <physiologicalReaction direction="left-to-right" evidence="23">
        <dbReference type="Rhea" id="RHEA:67605"/>
    </physiologicalReaction>
</comment>
<dbReference type="InterPro" id="IPR003563">
    <property type="entry name" value="8ODP"/>
</dbReference>
<comment type="catalytic activity">
    <reaction evidence="22">
        <text>O(6)-methyl-dGTP + H2O = O(6)-methyl-dGMP + diphosphate + H(+)</text>
        <dbReference type="Rhea" id="RHEA:67600"/>
        <dbReference type="ChEBI" id="CHEBI:15377"/>
        <dbReference type="ChEBI" id="CHEBI:15378"/>
        <dbReference type="ChEBI" id="CHEBI:33019"/>
        <dbReference type="ChEBI" id="CHEBI:169974"/>
        <dbReference type="ChEBI" id="CHEBI:169975"/>
    </reaction>
    <physiologicalReaction direction="left-to-right" evidence="22">
        <dbReference type="Rhea" id="RHEA:67601"/>
    </physiologicalReaction>
</comment>
<comment type="subcellular location">
    <subcellularLocation>
        <location evidence="2">Cytoplasm</location>
    </subcellularLocation>
</comment>
<evidence type="ECO:0000256" key="21">
    <source>
        <dbReference type="ARBA" id="ARBA00048002"/>
    </source>
</evidence>
<evidence type="ECO:0000256" key="13">
    <source>
        <dbReference type="ARBA" id="ARBA00024596"/>
    </source>
</evidence>
<dbReference type="AlphaFoldDB" id="A0A1G2CUW4"/>
<evidence type="ECO:0000256" key="22">
    <source>
        <dbReference type="ARBA" id="ARBA00048894"/>
    </source>
</evidence>
<evidence type="ECO:0000256" key="16">
    <source>
        <dbReference type="ARBA" id="ARBA00029673"/>
    </source>
</evidence>
<dbReference type="InterPro" id="IPR020084">
    <property type="entry name" value="NUDIX_hydrolase_CS"/>
</dbReference>
<dbReference type="PROSITE" id="PS00893">
    <property type="entry name" value="NUDIX_BOX"/>
    <property type="match status" value="1"/>
</dbReference>
<dbReference type="GO" id="GO:0003723">
    <property type="term" value="F:RNA binding"/>
    <property type="evidence" value="ECO:0007669"/>
    <property type="project" value="UniProtKB-KW"/>
</dbReference>
<evidence type="ECO:0000256" key="24">
    <source>
        <dbReference type="ARBA" id="ARBA00053094"/>
    </source>
</evidence>
<dbReference type="PANTHER" id="PTHR43758">
    <property type="entry name" value="7,8-DIHYDRO-8-OXOGUANINE TRIPHOSPHATASE"/>
    <property type="match status" value="1"/>
</dbReference>
<evidence type="ECO:0000259" key="26">
    <source>
        <dbReference type="PROSITE" id="PS51462"/>
    </source>
</evidence>
<dbReference type="Gene3D" id="3.90.79.10">
    <property type="entry name" value="Nucleoside Triphosphate Pyrophosphohydrolase"/>
    <property type="match status" value="1"/>
</dbReference>
<evidence type="ECO:0000256" key="2">
    <source>
        <dbReference type="ARBA" id="ARBA00004496"/>
    </source>
</evidence>
<dbReference type="InterPro" id="IPR000086">
    <property type="entry name" value="NUDIX_hydrolase_dom"/>
</dbReference>
<sequence length="165" mass="19117">MDQKKVLTLCILHQHPRVLLGMKKRGFGKGRWNGFGGKVEPGETIEEGAIREMREEAGILVKDLEKVGIIDFAFEGDPVLLEVHVYRTDNFVGEPEESEEMLPEWFHVDAIPFADMWPDDIYWFPLLLGRKKFKAAFLFGKDDIVLEQKIVEVETLYLRNKQRPT</sequence>
<protein>
    <recommendedName>
        <fullName evidence="15">Oxidized purine nucleoside triphosphate hydrolase</fullName>
        <ecNumber evidence="14">3.6.1.56</ecNumber>
    </recommendedName>
    <alternativeName>
        <fullName evidence="19">2-hydroxy-dATP diphosphatase</fullName>
    </alternativeName>
    <alternativeName>
        <fullName evidence="18">7,8-dihydro-8-oxoguanine triphosphatase</fullName>
    </alternativeName>
    <alternativeName>
        <fullName evidence="17">8-oxo-dGTPase</fullName>
    </alternativeName>
    <alternativeName>
        <fullName evidence="20">Methylated purine nucleoside triphosphate hydrolase</fullName>
    </alternativeName>
    <alternativeName>
        <fullName evidence="16">Nucleoside diphosphate-linked moiety X motif 1</fullName>
    </alternativeName>
</protein>
<comment type="catalytic activity">
    <reaction evidence="13">
        <text>2-oxo-ATP + H2O = 2-oxo-AMP + diphosphate + H(+)</text>
        <dbReference type="Rhea" id="RHEA:67392"/>
        <dbReference type="ChEBI" id="CHEBI:15377"/>
        <dbReference type="ChEBI" id="CHEBI:15378"/>
        <dbReference type="ChEBI" id="CHEBI:33019"/>
        <dbReference type="ChEBI" id="CHEBI:71395"/>
        <dbReference type="ChEBI" id="CHEBI:172878"/>
    </reaction>
    <physiologicalReaction direction="left-to-right" evidence="13">
        <dbReference type="Rhea" id="RHEA:67393"/>
    </physiologicalReaction>
</comment>
<keyword evidence="5" id="KW-0963">Cytoplasm</keyword>
<dbReference type="Pfam" id="PF00293">
    <property type="entry name" value="NUDIX"/>
    <property type="match status" value="1"/>
</dbReference>
<name>A0A1G2CUW4_9BACT</name>
<dbReference type="SUPFAM" id="SSF55811">
    <property type="entry name" value="Nudix"/>
    <property type="match status" value="1"/>
</dbReference>
<dbReference type="PANTHER" id="PTHR43758:SF2">
    <property type="entry name" value="OXIDIZED PURINE NUCLEOSIDE TRIPHOSPHATE HYDROLASE"/>
    <property type="match status" value="1"/>
</dbReference>
<evidence type="ECO:0000256" key="17">
    <source>
        <dbReference type="ARBA" id="ARBA00030634"/>
    </source>
</evidence>
<dbReference type="GO" id="GO:0008828">
    <property type="term" value="F:dATP diphosphatase activity"/>
    <property type="evidence" value="ECO:0007669"/>
    <property type="project" value="UniProtKB-EC"/>
</dbReference>